<organism evidence="2 3">
    <name type="scientific">Psychrobacillus psychrotolerans</name>
    <dbReference type="NCBI Taxonomy" id="126156"/>
    <lineage>
        <taxon>Bacteria</taxon>
        <taxon>Bacillati</taxon>
        <taxon>Bacillota</taxon>
        <taxon>Bacilli</taxon>
        <taxon>Bacillales</taxon>
        <taxon>Bacillaceae</taxon>
        <taxon>Psychrobacillus</taxon>
    </lineage>
</organism>
<evidence type="ECO:0000313" key="3">
    <source>
        <dbReference type="Proteomes" id="UP000198734"/>
    </source>
</evidence>
<dbReference type="STRING" id="126156.SAMN05421670_1460"/>
<dbReference type="InterPro" id="IPR033469">
    <property type="entry name" value="CYTH-like_dom_sf"/>
</dbReference>
<dbReference type="Proteomes" id="UP000198734">
    <property type="component" value="Unassembled WGS sequence"/>
</dbReference>
<dbReference type="RefSeq" id="WP_093535581.1">
    <property type="nucleotide sequence ID" value="NZ_FOXU01000001.1"/>
</dbReference>
<gene>
    <name evidence="2" type="ORF">SAMN05421670_1460</name>
</gene>
<name>A0A1I5WV85_9BACI</name>
<reference evidence="3" key="1">
    <citation type="submission" date="2016-10" db="EMBL/GenBank/DDBJ databases">
        <authorList>
            <person name="Varghese N."/>
            <person name="Submissions S."/>
        </authorList>
    </citation>
    <scope>NUCLEOTIDE SEQUENCE [LARGE SCALE GENOMIC DNA]</scope>
    <source>
        <strain evidence="3">DSM 11706</strain>
    </source>
</reference>
<dbReference type="Gene3D" id="2.40.320.10">
    <property type="entry name" value="Hypothetical Protein Pfu-838710-001"/>
    <property type="match status" value="1"/>
</dbReference>
<dbReference type="SMART" id="SM01118">
    <property type="entry name" value="CYTH"/>
    <property type="match status" value="1"/>
</dbReference>
<proteinExistence type="predicted"/>
<dbReference type="CDD" id="cd07762">
    <property type="entry name" value="CYTH-like_Pase_1"/>
    <property type="match status" value="1"/>
</dbReference>
<dbReference type="PIRSF" id="PIRSF012526">
    <property type="entry name" value="CYTH_UCP012526"/>
    <property type="match status" value="1"/>
</dbReference>
<accession>A0A1I5WV85</accession>
<protein>
    <submittedName>
        <fullName evidence="2">Uncharacterized protein YjbK</fullName>
    </submittedName>
</protein>
<dbReference type="SUPFAM" id="SSF55154">
    <property type="entry name" value="CYTH-like phosphatases"/>
    <property type="match status" value="1"/>
</dbReference>
<dbReference type="PROSITE" id="PS51707">
    <property type="entry name" value="CYTH"/>
    <property type="match status" value="1"/>
</dbReference>
<sequence>MQSEKEIEFKNLLTKQEFECFVSFFQIVQKDFHTQTNYYFDTQNNFFKDNRMGFRLRVLTNKNELTLKRPIEEHVMEENTVEVSDFERDAIINQSTFPSIPFLQQFNLATPLLCIGSLQTNRVEMSYKNGTLFLDHSIYSQTEDYEVEYESSDVKYGKKVFLELLEAHNIPIRHTDKKIARLVKYNNMLKG</sequence>
<dbReference type="AlphaFoldDB" id="A0A1I5WV85"/>
<keyword evidence="3" id="KW-1185">Reference proteome</keyword>
<dbReference type="Pfam" id="PF01928">
    <property type="entry name" value="CYTH"/>
    <property type="match status" value="1"/>
</dbReference>
<evidence type="ECO:0000259" key="1">
    <source>
        <dbReference type="PROSITE" id="PS51707"/>
    </source>
</evidence>
<dbReference type="OrthoDB" id="384378at2"/>
<dbReference type="EMBL" id="FOXU01000001">
    <property type="protein sequence ID" value="SFQ23590.1"/>
    <property type="molecule type" value="Genomic_DNA"/>
</dbReference>
<feature type="domain" description="CYTH" evidence="1">
    <location>
        <begin position="4"/>
        <end position="186"/>
    </location>
</feature>
<evidence type="ECO:0000313" key="2">
    <source>
        <dbReference type="EMBL" id="SFQ23590.1"/>
    </source>
</evidence>
<dbReference type="InterPro" id="IPR023577">
    <property type="entry name" value="CYTH_domain"/>
</dbReference>
<dbReference type="InterPro" id="IPR009195">
    <property type="entry name" value="Uncharacterised_YjbK"/>
</dbReference>